<proteinExistence type="predicted"/>
<name>A0ACA9PKX3_9GLOM</name>
<evidence type="ECO:0000313" key="2">
    <source>
        <dbReference type="Proteomes" id="UP000789366"/>
    </source>
</evidence>
<keyword evidence="2" id="KW-1185">Reference proteome</keyword>
<dbReference type="Proteomes" id="UP000789366">
    <property type="component" value="Unassembled WGS sequence"/>
</dbReference>
<gene>
    <name evidence="1" type="ORF">SPELUC_LOCUS11835</name>
</gene>
<reference evidence="1" key="1">
    <citation type="submission" date="2021-06" db="EMBL/GenBank/DDBJ databases">
        <authorList>
            <person name="Kallberg Y."/>
            <person name="Tangrot J."/>
            <person name="Rosling A."/>
        </authorList>
    </citation>
    <scope>NUCLEOTIDE SEQUENCE</scope>
    <source>
        <strain evidence="1">28 12/20/2015</strain>
    </source>
</reference>
<sequence>QLDTCNNCLKKRIKKFSNFANINENNSDASEILNQFDYQNKNSDLENNEDDCVLYKLTKLKKLVVMHFANLEKNHKVFKN</sequence>
<comment type="caution">
    <text evidence="1">The sequence shown here is derived from an EMBL/GenBank/DDBJ whole genome shotgun (WGS) entry which is preliminary data.</text>
</comment>
<accession>A0ACA9PKX3</accession>
<feature type="non-terminal residue" evidence="1">
    <location>
        <position position="1"/>
    </location>
</feature>
<protein>
    <submittedName>
        <fullName evidence="1">12652_t:CDS:1</fullName>
    </submittedName>
</protein>
<dbReference type="EMBL" id="CAJVPW010026111">
    <property type="protein sequence ID" value="CAG8711326.1"/>
    <property type="molecule type" value="Genomic_DNA"/>
</dbReference>
<feature type="non-terminal residue" evidence="1">
    <location>
        <position position="80"/>
    </location>
</feature>
<organism evidence="1 2">
    <name type="scientific">Cetraspora pellucida</name>
    <dbReference type="NCBI Taxonomy" id="1433469"/>
    <lineage>
        <taxon>Eukaryota</taxon>
        <taxon>Fungi</taxon>
        <taxon>Fungi incertae sedis</taxon>
        <taxon>Mucoromycota</taxon>
        <taxon>Glomeromycotina</taxon>
        <taxon>Glomeromycetes</taxon>
        <taxon>Diversisporales</taxon>
        <taxon>Gigasporaceae</taxon>
        <taxon>Cetraspora</taxon>
    </lineage>
</organism>
<evidence type="ECO:0000313" key="1">
    <source>
        <dbReference type="EMBL" id="CAG8711326.1"/>
    </source>
</evidence>